<sequence length="78" mass="8792">MRARPHVAARPSWRCRVCGAPWPCSPARLRLLVEYRGNRPTLLIHLALLLEEAATDLPGTHPDAPDLTTRFLGWARAR</sequence>
<proteinExistence type="predicted"/>
<name>A0ABY7ZHU8_9ACTN</name>
<keyword evidence="2" id="KW-1185">Reference proteome</keyword>
<accession>A0ABY7ZHU8</accession>
<dbReference type="Proteomes" id="UP001219605">
    <property type="component" value="Chromosome"/>
</dbReference>
<reference evidence="1 2" key="1">
    <citation type="submission" date="2023-02" db="EMBL/GenBank/DDBJ databases">
        <authorList>
            <person name="Mo P."/>
        </authorList>
    </citation>
    <scope>NUCLEOTIDE SEQUENCE [LARGE SCALE GENOMIC DNA]</scope>
    <source>
        <strain evidence="1 2">HUAS 3</strain>
    </source>
</reference>
<gene>
    <name evidence="1" type="ORF">PVK37_18695</name>
</gene>
<dbReference type="EMBL" id="CP118615">
    <property type="protein sequence ID" value="WDZ82510.1"/>
    <property type="molecule type" value="Genomic_DNA"/>
</dbReference>
<evidence type="ECO:0000313" key="2">
    <source>
        <dbReference type="Proteomes" id="UP001219605"/>
    </source>
</evidence>
<protein>
    <submittedName>
        <fullName evidence="1">Flavin reductase</fullName>
    </submittedName>
</protein>
<evidence type="ECO:0000313" key="1">
    <source>
        <dbReference type="EMBL" id="WDZ82510.1"/>
    </source>
</evidence>
<organism evidence="1 2">
    <name type="scientific">Micromonospora cathayae</name>
    <dbReference type="NCBI Taxonomy" id="3028804"/>
    <lineage>
        <taxon>Bacteria</taxon>
        <taxon>Bacillati</taxon>
        <taxon>Actinomycetota</taxon>
        <taxon>Actinomycetes</taxon>
        <taxon>Micromonosporales</taxon>
        <taxon>Micromonosporaceae</taxon>
        <taxon>Micromonospora</taxon>
    </lineage>
</organism>
<dbReference type="RefSeq" id="WP_275028760.1">
    <property type="nucleotide sequence ID" value="NZ_CP118615.1"/>
</dbReference>